<dbReference type="PROSITE" id="PS50222">
    <property type="entry name" value="EF_HAND_2"/>
    <property type="match status" value="1"/>
</dbReference>
<dbReference type="RefSeq" id="XP_010840183.1">
    <property type="nucleotide sequence ID" value="XM_010841881.1"/>
</dbReference>
<keyword evidence="5" id="KW-1185">Reference proteome</keyword>
<dbReference type="Gene3D" id="1.10.238.10">
    <property type="entry name" value="EF-hand"/>
    <property type="match status" value="1"/>
</dbReference>
<sequence>MSQSRRKLKANKSPLNTTSSINWGEHIGSGTGAPPVGWLLSFNFINNKNVSDWMKNGRVVTSVEALGVPQRLHRGATLDLVAAKMSQSRRKLKANKSPLNTTSSINWGEHIGSGCSALEVTPLRAWFLSSSAFQVSFAGGPRKSKEGLSSPAPSISVSQTSDFQYESQLFTEAHLAEMEKTFQSEVNSTGALDMKTFIKAVKKILSNTSEEMLEALFLKVDLNCNGFITWQEYVDYVMREFQGKEKMMRGQYRLRFHLPMRIIPL</sequence>
<dbReference type="InterPro" id="IPR018247">
    <property type="entry name" value="EF_Hand_1_Ca_BS"/>
</dbReference>
<feature type="domain" description="EF-hand" evidence="4">
    <location>
        <begin position="208"/>
        <end position="243"/>
    </location>
</feature>
<evidence type="ECO:0000256" key="1">
    <source>
        <dbReference type="ARBA" id="ARBA00022723"/>
    </source>
</evidence>
<dbReference type="PANTHER" id="PTHR44324:SF6">
    <property type="entry name" value="EF-HAND CALCIUM BINDING DOMAIN 8"/>
    <property type="match status" value="1"/>
</dbReference>
<gene>
    <name evidence="6" type="primary">LOC104990002</name>
</gene>
<dbReference type="AlphaFoldDB" id="A0A6P3HAI3"/>
<dbReference type="InterPro" id="IPR051242">
    <property type="entry name" value="WD-EF-hand_domain"/>
</dbReference>
<keyword evidence="1" id="KW-0479">Metal-binding</keyword>
<dbReference type="InterPro" id="IPR002048">
    <property type="entry name" value="EF_hand_dom"/>
</dbReference>
<evidence type="ECO:0000256" key="2">
    <source>
        <dbReference type="ARBA" id="ARBA00022737"/>
    </source>
</evidence>
<dbReference type="KEGG" id="bbis:104990002"/>
<name>A0A6P3HAI3_BISBB</name>
<evidence type="ECO:0000259" key="4">
    <source>
        <dbReference type="PROSITE" id="PS50222"/>
    </source>
</evidence>
<evidence type="ECO:0000313" key="5">
    <source>
        <dbReference type="Proteomes" id="UP000515208"/>
    </source>
</evidence>
<dbReference type="GeneID" id="104990002"/>
<dbReference type="InterPro" id="IPR011992">
    <property type="entry name" value="EF-hand-dom_pair"/>
</dbReference>
<dbReference type="GO" id="GO:0005509">
    <property type="term" value="F:calcium ion binding"/>
    <property type="evidence" value="ECO:0007669"/>
    <property type="project" value="InterPro"/>
</dbReference>
<keyword evidence="3" id="KW-0106">Calcium</keyword>
<proteinExistence type="predicted"/>
<organism evidence="5 6">
    <name type="scientific">Bison bison bison</name>
    <name type="common">North American plains bison</name>
    <dbReference type="NCBI Taxonomy" id="43346"/>
    <lineage>
        <taxon>Eukaryota</taxon>
        <taxon>Metazoa</taxon>
        <taxon>Chordata</taxon>
        <taxon>Craniata</taxon>
        <taxon>Vertebrata</taxon>
        <taxon>Euteleostomi</taxon>
        <taxon>Mammalia</taxon>
        <taxon>Eutheria</taxon>
        <taxon>Laurasiatheria</taxon>
        <taxon>Artiodactyla</taxon>
        <taxon>Ruminantia</taxon>
        <taxon>Pecora</taxon>
        <taxon>Bovidae</taxon>
        <taxon>Bovinae</taxon>
        <taxon>Bison</taxon>
    </lineage>
</organism>
<accession>A0A6P3HAI3</accession>
<reference evidence="6" key="1">
    <citation type="submission" date="2025-08" db="UniProtKB">
        <authorList>
            <consortium name="RefSeq"/>
        </authorList>
    </citation>
    <scope>IDENTIFICATION</scope>
    <source>
        <tissue evidence="6">Blood</tissue>
    </source>
</reference>
<protein>
    <submittedName>
        <fullName evidence="6">Uncharacterized protein LOC104990002</fullName>
    </submittedName>
</protein>
<evidence type="ECO:0000313" key="6">
    <source>
        <dbReference type="RefSeq" id="XP_010840183.1"/>
    </source>
</evidence>
<dbReference type="PROSITE" id="PS00018">
    <property type="entry name" value="EF_HAND_1"/>
    <property type="match status" value="1"/>
</dbReference>
<dbReference type="PANTHER" id="PTHR44324">
    <property type="entry name" value="WD40 REPEAT DOMAIN 95"/>
    <property type="match status" value="1"/>
</dbReference>
<dbReference type="SUPFAM" id="SSF47473">
    <property type="entry name" value="EF-hand"/>
    <property type="match status" value="1"/>
</dbReference>
<keyword evidence="2" id="KW-0677">Repeat</keyword>
<dbReference type="Proteomes" id="UP000515208">
    <property type="component" value="Unplaced"/>
</dbReference>
<dbReference type="OrthoDB" id="5980302at2759"/>
<evidence type="ECO:0000256" key="3">
    <source>
        <dbReference type="ARBA" id="ARBA00022837"/>
    </source>
</evidence>